<name>A0A834TX62_9FABA</name>
<dbReference type="Proteomes" id="UP000634136">
    <property type="component" value="Unassembled WGS sequence"/>
</dbReference>
<organism evidence="1 2">
    <name type="scientific">Senna tora</name>
    <dbReference type="NCBI Taxonomy" id="362788"/>
    <lineage>
        <taxon>Eukaryota</taxon>
        <taxon>Viridiplantae</taxon>
        <taxon>Streptophyta</taxon>
        <taxon>Embryophyta</taxon>
        <taxon>Tracheophyta</taxon>
        <taxon>Spermatophyta</taxon>
        <taxon>Magnoliopsida</taxon>
        <taxon>eudicotyledons</taxon>
        <taxon>Gunneridae</taxon>
        <taxon>Pentapetalae</taxon>
        <taxon>rosids</taxon>
        <taxon>fabids</taxon>
        <taxon>Fabales</taxon>
        <taxon>Fabaceae</taxon>
        <taxon>Caesalpinioideae</taxon>
        <taxon>Cassia clade</taxon>
        <taxon>Senna</taxon>
    </lineage>
</organism>
<proteinExistence type="predicted"/>
<evidence type="ECO:0000313" key="2">
    <source>
        <dbReference type="Proteomes" id="UP000634136"/>
    </source>
</evidence>
<reference evidence="1" key="1">
    <citation type="submission" date="2020-09" db="EMBL/GenBank/DDBJ databases">
        <title>Genome-Enabled Discovery of Anthraquinone Biosynthesis in Senna tora.</title>
        <authorList>
            <person name="Kang S.-H."/>
            <person name="Pandey R.P."/>
            <person name="Lee C.-M."/>
            <person name="Sim J.-S."/>
            <person name="Jeong J.-T."/>
            <person name="Choi B.-S."/>
            <person name="Jung M."/>
            <person name="Ginzburg D."/>
            <person name="Zhao K."/>
            <person name="Won S.Y."/>
            <person name="Oh T.-J."/>
            <person name="Yu Y."/>
            <person name="Kim N.-H."/>
            <person name="Lee O.R."/>
            <person name="Lee T.-H."/>
            <person name="Bashyal P."/>
            <person name="Kim T.-S."/>
            <person name="Lee W.-H."/>
            <person name="Kawkins C."/>
            <person name="Kim C.-K."/>
            <person name="Kim J.S."/>
            <person name="Ahn B.O."/>
            <person name="Rhee S.Y."/>
            <person name="Sohng J.K."/>
        </authorList>
    </citation>
    <scope>NUCLEOTIDE SEQUENCE</scope>
    <source>
        <tissue evidence="1">Leaf</tissue>
    </source>
</reference>
<sequence>MLLYKKSASNLSPALSYCGHNQRLGTYTKRAIKDEK</sequence>
<gene>
    <name evidence="1" type="ORF">G2W53_012686</name>
</gene>
<dbReference type="AlphaFoldDB" id="A0A834TX62"/>
<comment type="caution">
    <text evidence="1">The sequence shown here is derived from an EMBL/GenBank/DDBJ whole genome shotgun (WGS) entry which is preliminary data.</text>
</comment>
<protein>
    <submittedName>
        <fullName evidence="1">Uncharacterized protein</fullName>
    </submittedName>
</protein>
<keyword evidence="2" id="KW-1185">Reference proteome</keyword>
<accession>A0A834TX62</accession>
<evidence type="ECO:0000313" key="1">
    <source>
        <dbReference type="EMBL" id="KAF7830353.1"/>
    </source>
</evidence>
<dbReference type="EMBL" id="JAAIUW010000005">
    <property type="protein sequence ID" value="KAF7830353.1"/>
    <property type="molecule type" value="Genomic_DNA"/>
</dbReference>